<feature type="domain" description="Tyrosinase copper-binding" evidence="9">
    <location>
        <begin position="323"/>
        <end position="334"/>
    </location>
</feature>
<evidence type="ECO:0000256" key="5">
    <source>
        <dbReference type="ARBA" id="ARBA00023101"/>
    </source>
</evidence>
<dbReference type="EMBL" id="JASNQZ010000014">
    <property type="protein sequence ID" value="KAL0948486.1"/>
    <property type="molecule type" value="Genomic_DNA"/>
</dbReference>
<evidence type="ECO:0000313" key="11">
    <source>
        <dbReference type="Proteomes" id="UP001556367"/>
    </source>
</evidence>
<reference evidence="11" key="1">
    <citation type="submission" date="2024-06" db="EMBL/GenBank/DDBJ databases">
        <title>Multi-omics analyses provide insights into the biosynthesis of the anticancer antibiotic pleurotin in Hohenbuehelia grisea.</title>
        <authorList>
            <person name="Weaver J.A."/>
            <person name="Alberti F."/>
        </authorList>
    </citation>
    <scope>NUCLEOTIDE SEQUENCE [LARGE SCALE GENOMIC DNA]</scope>
    <source>
        <strain evidence="11">T-177</strain>
    </source>
</reference>
<proteinExistence type="inferred from homology"/>
<evidence type="ECO:0000259" key="8">
    <source>
        <dbReference type="PROSITE" id="PS00497"/>
    </source>
</evidence>
<keyword evidence="5" id="KW-0470">Melanin biosynthesis</keyword>
<feature type="domain" description="Tyrosinase copper-binding" evidence="8">
    <location>
        <begin position="94"/>
        <end position="111"/>
    </location>
</feature>
<dbReference type="Pfam" id="PF00264">
    <property type="entry name" value="Tyrosinase"/>
    <property type="match status" value="1"/>
</dbReference>
<evidence type="ECO:0000256" key="7">
    <source>
        <dbReference type="ARBA" id="ARBA00048881"/>
    </source>
</evidence>
<comment type="catalytic activity">
    <reaction evidence="6">
        <text>2 L-dopa + O2 = 2 L-dopaquinone + 2 H2O</text>
        <dbReference type="Rhea" id="RHEA:34287"/>
        <dbReference type="ChEBI" id="CHEBI:15377"/>
        <dbReference type="ChEBI" id="CHEBI:15379"/>
        <dbReference type="ChEBI" id="CHEBI:57504"/>
        <dbReference type="ChEBI" id="CHEBI:57924"/>
        <dbReference type="EC" id="1.14.18.1"/>
    </reaction>
</comment>
<evidence type="ECO:0000256" key="2">
    <source>
        <dbReference type="ARBA" id="ARBA00011906"/>
    </source>
</evidence>
<evidence type="ECO:0000256" key="4">
    <source>
        <dbReference type="ARBA" id="ARBA00023008"/>
    </source>
</evidence>
<protein>
    <recommendedName>
        <fullName evidence="2">tyrosinase</fullName>
        <ecNumber evidence="2">1.14.18.1</ecNumber>
    </recommendedName>
</protein>
<dbReference type="InterPro" id="IPR008922">
    <property type="entry name" value="Di-copper_centre_dom_sf"/>
</dbReference>
<dbReference type="EC" id="1.14.18.1" evidence="2"/>
<dbReference type="PANTHER" id="PTHR11474:SF76">
    <property type="entry name" value="SHKT DOMAIN-CONTAINING PROTEIN"/>
    <property type="match status" value="1"/>
</dbReference>
<name>A0ABR3IYU4_9AGAR</name>
<keyword evidence="3" id="KW-0479">Metal-binding</keyword>
<dbReference type="Proteomes" id="UP001556367">
    <property type="component" value="Unassembled WGS sequence"/>
</dbReference>
<organism evidence="10 11">
    <name type="scientific">Hohenbuehelia grisea</name>
    <dbReference type="NCBI Taxonomy" id="104357"/>
    <lineage>
        <taxon>Eukaryota</taxon>
        <taxon>Fungi</taxon>
        <taxon>Dikarya</taxon>
        <taxon>Basidiomycota</taxon>
        <taxon>Agaricomycotina</taxon>
        <taxon>Agaricomycetes</taxon>
        <taxon>Agaricomycetidae</taxon>
        <taxon>Agaricales</taxon>
        <taxon>Pleurotineae</taxon>
        <taxon>Pleurotaceae</taxon>
        <taxon>Hohenbuehelia</taxon>
    </lineage>
</organism>
<comment type="caution">
    <text evidence="10">The sequence shown here is derived from an EMBL/GenBank/DDBJ whole genome shotgun (WGS) entry which is preliminary data.</text>
</comment>
<evidence type="ECO:0000259" key="9">
    <source>
        <dbReference type="PROSITE" id="PS00498"/>
    </source>
</evidence>
<evidence type="ECO:0000256" key="3">
    <source>
        <dbReference type="ARBA" id="ARBA00022723"/>
    </source>
</evidence>
<dbReference type="SUPFAM" id="SSF48056">
    <property type="entry name" value="Di-copper centre-containing domain"/>
    <property type="match status" value="1"/>
</dbReference>
<dbReference type="InterPro" id="IPR002227">
    <property type="entry name" value="Tyrosinase_Cu-bd"/>
</dbReference>
<dbReference type="Gene3D" id="1.10.1280.10">
    <property type="entry name" value="Di-copper center containing domain from catechol oxidase"/>
    <property type="match status" value="1"/>
</dbReference>
<keyword evidence="4" id="KW-0186">Copper</keyword>
<sequence>MTTTANPYLITGLSAGGKIYPRREVQELAKNSPEQFTLFILASARVRDPTVTPPGPRFADIAGIHGLPYERWPGDPNASARPVGRDDWQGYCNHGSVLFPLWHRPYVMALEQTIGEAAQAIAEDFATNTPDEADKWRQAALELRLPYWDWTLPSTETEGLPQILKNPKLTLQMPGGKTQQIDNMLENYEFKGGLPDGFGTVVEQNPLAGTAARAFYGDWARTYRWPDSKRTGVVQNYARLDQVLKSQYRGLLRKVTSLFSYPTTGAIKDNIPRIWDQFSNTQPASLGRTFPYVATSVEDPHNLIHLIVGGIGNMGDNSYAGFDPIFFLHHCNVDRILSLWEYVYPDYWLGMGYTTNGRLTKFNQPFGTFAEPDNAPLDETTPLVPFRRADGQYWQAADAHSLLSTARTQKYYTYSPVAGVQVEKPATPAERAQALVAIQNYFGFNVNRVVRSNATMFPMLFAAAPGADHGLRQGHIAVANHRHFVVKASLLEHAFSGSYILEILWNAPDASEPESIGSVAVLGRAEVEGRQACAACRARESAGHRVNGIVAIPTSSVAQLLVADDVNRDDTEDALVIDDIKGHLSARLTWPGGATFAIPVGAAGAAEGTALPAEDPPEVELWSASVSHPDGHENGPFEHYDWKQHSVMFEKWEFVAANAQSV</sequence>
<comment type="catalytic activity">
    <reaction evidence="7">
        <text>L-tyrosine + O2 = L-dopaquinone + H2O</text>
        <dbReference type="Rhea" id="RHEA:18117"/>
        <dbReference type="ChEBI" id="CHEBI:15377"/>
        <dbReference type="ChEBI" id="CHEBI:15379"/>
        <dbReference type="ChEBI" id="CHEBI:57924"/>
        <dbReference type="ChEBI" id="CHEBI:58315"/>
        <dbReference type="EC" id="1.14.18.1"/>
    </reaction>
</comment>
<comment type="similarity">
    <text evidence="1">Belongs to the tyrosinase family.</text>
</comment>
<evidence type="ECO:0000313" key="10">
    <source>
        <dbReference type="EMBL" id="KAL0948486.1"/>
    </source>
</evidence>
<accession>A0ABR3IYU4</accession>
<dbReference type="InterPro" id="IPR050316">
    <property type="entry name" value="Tyrosinase/Hemocyanin"/>
</dbReference>
<evidence type="ECO:0000256" key="6">
    <source>
        <dbReference type="ARBA" id="ARBA00048233"/>
    </source>
</evidence>
<dbReference type="PROSITE" id="PS00497">
    <property type="entry name" value="TYROSINASE_1"/>
    <property type="match status" value="1"/>
</dbReference>
<dbReference type="PROSITE" id="PS00498">
    <property type="entry name" value="TYROSINASE_2"/>
    <property type="match status" value="1"/>
</dbReference>
<gene>
    <name evidence="10" type="ORF">HGRIS_011054</name>
</gene>
<evidence type="ECO:0000256" key="1">
    <source>
        <dbReference type="ARBA" id="ARBA00009928"/>
    </source>
</evidence>
<keyword evidence="11" id="KW-1185">Reference proteome</keyword>
<dbReference type="PRINTS" id="PR00092">
    <property type="entry name" value="TYROSINASE"/>
</dbReference>
<dbReference type="PANTHER" id="PTHR11474">
    <property type="entry name" value="TYROSINASE FAMILY MEMBER"/>
    <property type="match status" value="1"/>
</dbReference>